<keyword evidence="3" id="KW-1185">Reference proteome</keyword>
<dbReference type="InterPro" id="IPR052356">
    <property type="entry name" value="Thiol_S-MT"/>
</dbReference>
<dbReference type="PANTHER" id="PTHR45036:SF1">
    <property type="entry name" value="METHYLTRANSFERASE LIKE 7A"/>
    <property type="match status" value="1"/>
</dbReference>
<keyword evidence="2" id="KW-0489">Methyltransferase</keyword>
<dbReference type="RefSeq" id="WP_163569641.1">
    <property type="nucleotide sequence ID" value="NZ_BAAANY010000038.1"/>
</dbReference>
<dbReference type="InterPro" id="IPR013216">
    <property type="entry name" value="Methyltransf_11"/>
</dbReference>
<dbReference type="GO" id="GO:0032259">
    <property type="term" value="P:methylation"/>
    <property type="evidence" value="ECO:0007669"/>
    <property type="project" value="UniProtKB-KW"/>
</dbReference>
<keyword evidence="2" id="KW-0808">Transferase</keyword>
<gene>
    <name evidence="2" type="ORF">GCM10009765_74070</name>
</gene>
<protein>
    <submittedName>
        <fullName evidence="2">Class I SAM-dependent methyltransferase</fullName>
    </submittedName>
</protein>
<dbReference type="SUPFAM" id="SSF53335">
    <property type="entry name" value="S-adenosyl-L-methionine-dependent methyltransferases"/>
    <property type="match status" value="1"/>
</dbReference>
<evidence type="ECO:0000313" key="2">
    <source>
        <dbReference type="EMBL" id="GAA1714224.1"/>
    </source>
</evidence>
<proteinExistence type="predicted"/>
<name>A0ABN2IYJ1_9ACTN</name>
<dbReference type="PANTHER" id="PTHR45036">
    <property type="entry name" value="METHYLTRANSFERASE LIKE 7B"/>
    <property type="match status" value="1"/>
</dbReference>
<dbReference type="Pfam" id="PF08241">
    <property type="entry name" value="Methyltransf_11"/>
    <property type="match status" value="1"/>
</dbReference>
<dbReference type="InterPro" id="IPR029063">
    <property type="entry name" value="SAM-dependent_MTases_sf"/>
</dbReference>
<dbReference type="CDD" id="cd02440">
    <property type="entry name" value="AdoMet_MTases"/>
    <property type="match status" value="1"/>
</dbReference>
<accession>A0ABN2IYJ1</accession>
<dbReference type="GO" id="GO:0008168">
    <property type="term" value="F:methyltransferase activity"/>
    <property type="evidence" value="ECO:0007669"/>
    <property type="project" value="UniProtKB-KW"/>
</dbReference>
<sequence>MSRSRHPIFSRWYDFVTAFVERSGYGKLRQQILEPASGRLLAIGLGPGYDLLHLPVAVKEVVGVEPDPSMRKICARRAADLSMPVQLVNASGEHLPFDDASFDTVLCTLVLCTVSDPVAVLAEARRVLKPTGELLVLEHVRAGDGESLGRWQDRMAGPWSFFGGGCRPNRRTLAAFDRAGFDTTDLTSERIDELPPLIRPHLHGRARPRSA</sequence>
<dbReference type="EMBL" id="BAAANY010000038">
    <property type="protein sequence ID" value="GAA1714224.1"/>
    <property type="molecule type" value="Genomic_DNA"/>
</dbReference>
<evidence type="ECO:0000313" key="3">
    <source>
        <dbReference type="Proteomes" id="UP001500618"/>
    </source>
</evidence>
<feature type="domain" description="Methyltransferase type 11" evidence="1">
    <location>
        <begin position="41"/>
        <end position="135"/>
    </location>
</feature>
<evidence type="ECO:0000259" key="1">
    <source>
        <dbReference type="Pfam" id="PF08241"/>
    </source>
</evidence>
<organism evidence="2 3">
    <name type="scientific">Fodinicola feengrottensis</name>
    <dbReference type="NCBI Taxonomy" id="435914"/>
    <lineage>
        <taxon>Bacteria</taxon>
        <taxon>Bacillati</taxon>
        <taxon>Actinomycetota</taxon>
        <taxon>Actinomycetes</taxon>
        <taxon>Mycobacteriales</taxon>
        <taxon>Fodinicola</taxon>
    </lineage>
</organism>
<dbReference type="Proteomes" id="UP001500618">
    <property type="component" value="Unassembled WGS sequence"/>
</dbReference>
<dbReference type="Gene3D" id="3.40.50.150">
    <property type="entry name" value="Vaccinia Virus protein VP39"/>
    <property type="match status" value="1"/>
</dbReference>
<comment type="caution">
    <text evidence="2">The sequence shown here is derived from an EMBL/GenBank/DDBJ whole genome shotgun (WGS) entry which is preliminary data.</text>
</comment>
<reference evidence="2 3" key="1">
    <citation type="journal article" date="2019" name="Int. J. Syst. Evol. Microbiol.">
        <title>The Global Catalogue of Microorganisms (GCM) 10K type strain sequencing project: providing services to taxonomists for standard genome sequencing and annotation.</title>
        <authorList>
            <consortium name="The Broad Institute Genomics Platform"/>
            <consortium name="The Broad Institute Genome Sequencing Center for Infectious Disease"/>
            <person name="Wu L."/>
            <person name="Ma J."/>
        </authorList>
    </citation>
    <scope>NUCLEOTIDE SEQUENCE [LARGE SCALE GENOMIC DNA]</scope>
    <source>
        <strain evidence="2 3">JCM 14718</strain>
    </source>
</reference>